<evidence type="ECO:0000313" key="2">
    <source>
        <dbReference type="EMBL" id="URD95471.1"/>
    </source>
</evidence>
<keyword evidence="1" id="KW-0732">Signal</keyword>
<dbReference type="EMBL" id="CP097506">
    <property type="protein sequence ID" value="URD95471.1"/>
    <property type="molecule type" value="Genomic_DNA"/>
</dbReference>
<evidence type="ECO:0000313" key="3">
    <source>
        <dbReference type="Proteomes" id="UP001055439"/>
    </source>
</evidence>
<feature type="chain" id="PRO_5039645929" evidence="1">
    <location>
        <begin position="18"/>
        <end position="187"/>
    </location>
</feature>
<evidence type="ECO:0000256" key="1">
    <source>
        <dbReference type="SAM" id="SignalP"/>
    </source>
</evidence>
<protein>
    <submittedName>
        <fullName evidence="2">Uncharacterized protein</fullName>
    </submittedName>
</protein>
<proteinExistence type="predicted"/>
<keyword evidence="3" id="KW-1185">Reference proteome</keyword>
<sequence length="187" mass="20383">MAAALFFLLLDRRCFLGIRMFFEAPPRTSGNHGGRQSSSLDALNGRLLTFPDLIEYLAGWVGGNARGTGSAGTVSGTMSSQHLLSPQLPGHPLDVMLPLPEQSRDPGVMFSCAPPYPPISSAGGPSPPFTDLNKHLAFLLRVCGSSCPKRRNSIIYPEGEAVEQKKKNYDNDVFFRIRSPRPPCRLI</sequence>
<dbReference type="AlphaFoldDB" id="A0A9E7FHZ1"/>
<reference evidence="2" key="1">
    <citation type="submission" date="2022-05" db="EMBL/GenBank/DDBJ databases">
        <title>The Musa troglodytarum L. genome provides insights into the mechanism of non-climacteric behaviour and enrichment of carotenoids.</title>
        <authorList>
            <person name="Wang J."/>
        </authorList>
    </citation>
    <scope>NUCLEOTIDE SEQUENCE</scope>
    <source>
        <tissue evidence="2">Leaf</tissue>
    </source>
</reference>
<organism evidence="2 3">
    <name type="scientific">Musa troglodytarum</name>
    <name type="common">fe'i banana</name>
    <dbReference type="NCBI Taxonomy" id="320322"/>
    <lineage>
        <taxon>Eukaryota</taxon>
        <taxon>Viridiplantae</taxon>
        <taxon>Streptophyta</taxon>
        <taxon>Embryophyta</taxon>
        <taxon>Tracheophyta</taxon>
        <taxon>Spermatophyta</taxon>
        <taxon>Magnoliopsida</taxon>
        <taxon>Liliopsida</taxon>
        <taxon>Zingiberales</taxon>
        <taxon>Musaceae</taxon>
        <taxon>Musa</taxon>
    </lineage>
</organism>
<gene>
    <name evidence="2" type="ORF">MUK42_24443</name>
</gene>
<feature type="signal peptide" evidence="1">
    <location>
        <begin position="1"/>
        <end position="17"/>
    </location>
</feature>
<name>A0A9E7FHZ1_9LILI</name>
<accession>A0A9E7FHZ1</accession>
<dbReference type="Proteomes" id="UP001055439">
    <property type="component" value="Chromosome 4"/>
</dbReference>